<dbReference type="EMBL" id="ML179444">
    <property type="protein sequence ID" value="THU87592.1"/>
    <property type="molecule type" value="Genomic_DNA"/>
</dbReference>
<dbReference type="AlphaFoldDB" id="A0A4S8LF31"/>
<keyword evidence="2" id="KW-1185">Reference proteome</keyword>
<accession>A0A4S8LF31</accession>
<evidence type="ECO:0000313" key="1">
    <source>
        <dbReference type="EMBL" id="THU87592.1"/>
    </source>
</evidence>
<reference evidence="1 2" key="1">
    <citation type="journal article" date="2019" name="Nat. Ecol. Evol.">
        <title>Megaphylogeny resolves global patterns of mushroom evolution.</title>
        <authorList>
            <person name="Varga T."/>
            <person name="Krizsan K."/>
            <person name="Foldi C."/>
            <person name="Dima B."/>
            <person name="Sanchez-Garcia M."/>
            <person name="Sanchez-Ramirez S."/>
            <person name="Szollosi G.J."/>
            <person name="Szarkandi J.G."/>
            <person name="Papp V."/>
            <person name="Albert L."/>
            <person name="Andreopoulos W."/>
            <person name="Angelini C."/>
            <person name="Antonin V."/>
            <person name="Barry K.W."/>
            <person name="Bougher N.L."/>
            <person name="Buchanan P."/>
            <person name="Buyck B."/>
            <person name="Bense V."/>
            <person name="Catcheside P."/>
            <person name="Chovatia M."/>
            <person name="Cooper J."/>
            <person name="Damon W."/>
            <person name="Desjardin D."/>
            <person name="Finy P."/>
            <person name="Geml J."/>
            <person name="Haridas S."/>
            <person name="Hughes K."/>
            <person name="Justo A."/>
            <person name="Karasinski D."/>
            <person name="Kautmanova I."/>
            <person name="Kiss B."/>
            <person name="Kocsube S."/>
            <person name="Kotiranta H."/>
            <person name="LaButti K.M."/>
            <person name="Lechner B.E."/>
            <person name="Liimatainen K."/>
            <person name="Lipzen A."/>
            <person name="Lukacs Z."/>
            <person name="Mihaltcheva S."/>
            <person name="Morgado L.N."/>
            <person name="Niskanen T."/>
            <person name="Noordeloos M.E."/>
            <person name="Ohm R.A."/>
            <person name="Ortiz-Santana B."/>
            <person name="Ovrebo C."/>
            <person name="Racz N."/>
            <person name="Riley R."/>
            <person name="Savchenko A."/>
            <person name="Shiryaev A."/>
            <person name="Soop K."/>
            <person name="Spirin V."/>
            <person name="Szebenyi C."/>
            <person name="Tomsovsky M."/>
            <person name="Tulloss R.E."/>
            <person name="Uehling J."/>
            <person name="Grigoriev I.V."/>
            <person name="Vagvolgyi C."/>
            <person name="Papp T."/>
            <person name="Martin F.M."/>
            <person name="Miettinen O."/>
            <person name="Hibbett D.S."/>
            <person name="Nagy L.G."/>
        </authorList>
    </citation>
    <scope>NUCLEOTIDE SEQUENCE [LARGE SCALE GENOMIC DNA]</scope>
    <source>
        <strain evidence="1 2">CBS 962.96</strain>
    </source>
</reference>
<sequence>MAMDQGAIDIRYYGSVGVNYWLLRLSGERKAWLLWQQTISVSPSLTFHALPLKPDLNATWVIANFTSGFINPTEDERVETLAAILKGNWLDPEFGASTDRLMTMKEGPSDDTDSVAIRAVNATKSWNLTIVRHNPPNDTSEPDPSTSNRKYVFQLTGHPLTTNHREHEKWCQIIKKKTYTVFGYMTVSNVKQTLGTEAVVVGIEDSLEIADAEGTIGVEAHLETSELVLEAPPPQHYF</sequence>
<gene>
    <name evidence="1" type="ORF">K435DRAFT_804201</name>
</gene>
<dbReference type="Proteomes" id="UP000297245">
    <property type="component" value="Unassembled WGS sequence"/>
</dbReference>
<organism evidence="1 2">
    <name type="scientific">Dendrothele bispora (strain CBS 962.96)</name>
    <dbReference type="NCBI Taxonomy" id="1314807"/>
    <lineage>
        <taxon>Eukaryota</taxon>
        <taxon>Fungi</taxon>
        <taxon>Dikarya</taxon>
        <taxon>Basidiomycota</taxon>
        <taxon>Agaricomycotina</taxon>
        <taxon>Agaricomycetes</taxon>
        <taxon>Agaricomycetidae</taxon>
        <taxon>Agaricales</taxon>
        <taxon>Agaricales incertae sedis</taxon>
        <taxon>Dendrothele</taxon>
    </lineage>
</organism>
<proteinExistence type="predicted"/>
<name>A0A4S8LF31_DENBC</name>
<evidence type="ECO:0000313" key="2">
    <source>
        <dbReference type="Proteomes" id="UP000297245"/>
    </source>
</evidence>
<protein>
    <submittedName>
        <fullName evidence="1">Uncharacterized protein</fullName>
    </submittedName>
</protein>